<dbReference type="PANTHER" id="PTHR23051">
    <property type="entry name" value="SOLUTE CARRIER FAMILY 35, MEMBER F5"/>
    <property type="match status" value="1"/>
</dbReference>
<feature type="transmembrane region" description="Helical" evidence="5">
    <location>
        <begin position="97"/>
        <end position="117"/>
    </location>
</feature>
<keyword evidence="3 5" id="KW-1133">Transmembrane helix</keyword>
<dbReference type="InterPro" id="IPR037185">
    <property type="entry name" value="EmrE-like"/>
</dbReference>
<evidence type="ECO:0000313" key="7">
    <source>
        <dbReference type="EMBL" id="KAF6836307.1"/>
    </source>
</evidence>
<organism evidence="7 8">
    <name type="scientific">Colletotrichum plurivorum</name>
    <dbReference type="NCBI Taxonomy" id="2175906"/>
    <lineage>
        <taxon>Eukaryota</taxon>
        <taxon>Fungi</taxon>
        <taxon>Dikarya</taxon>
        <taxon>Ascomycota</taxon>
        <taxon>Pezizomycotina</taxon>
        <taxon>Sordariomycetes</taxon>
        <taxon>Hypocreomycetidae</taxon>
        <taxon>Glomerellales</taxon>
        <taxon>Glomerellaceae</taxon>
        <taxon>Colletotrichum</taxon>
        <taxon>Colletotrichum orchidearum species complex</taxon>
    </lineage>
</organism>
<comment type="caution">
    <text evidence="7">The sequence shown here is derived from an EMBL/GenBank/DDBJ whole genome shotgun (WGS) entry which is preliminary data.</text>
</comment>
<feature type="domain" description="DUF3955" evidence="6">
    <location>
        <begin position="61"/>
        <end position="115"/>
    </location>
</feature>
<protein>
    <submittedName>
        <fullName evidence="7">Vacuolar membrane protein</fullName>
    </submittedName>
</protein>
<evidence type="ECO:0000256" key="5">
    <source>
        <dbReference type="SAM" id="Phobius"/>
    </source>
</evidence>
<accession>A0A8H6KRG0</accession>
<keyword evidence="4 5" id="KW-0472">Membrane</keyword>
<dbReference type="PANTHER" id="PTHR23051:SF0">
    <property type="entry name" value="SOLUTE CARRIER FAMILY 35 MEMBER F5"/>
    <property type="match status" value="1"/>
</dbReference>
<feature type="transmembrane region" description="Helical" evidence="5">
    <location>
        <begin position="61"/>
        <end position="85"/>
    </location>
</feature>
<evidence type="ECO:0000256" key="1">
    <source>
        <dbReference type="ARBA" id="ARBA00004141"/>
    </source>
</evidence>
<evidence type="ECO:0000313" key="8">
    <source>
        <dbReference type="Proteomes" id="UP000654918"/>
    </source>
</evidence>
<keyword evidence="2 5" id="KW-0812">Transmembrane</keyword>
<dbReference type="AlphaFoldDB" id="A0A8H6KRG0"/>
<dbReference type="GO" id="GO:0000329">
    <property type="term" value="C:fungal-type vacuole membrane"/>
    <property type="evidence" value="ECO:0007669"/>
    <property type="project" value="TreeGrafter"/>
</dbReference>
<dbReference type="Proteomes" id="UP000654918">
    <property type="component" value="Unassembled WGS sequence"/>
</dbReference>
<feature type="transmembrane region" description="Helical" evidence="5">
    <location>
        <begin position="310"/>
        <end position="334"/>
    </location>
</feature>
<keyword evidence="8" id="KW-1185">Reference proteome</keyword>
<feature type="transmembrane region" description="Helical" evidence="5">
    <location>
        <begin position="212"/>
        <end position="232"/>
    </location>
</feature>
<evidence type="ECO:0000256" key="4">
    <source>
        <dbReference type="ARBA" id="ARBA00023136"/>
    </source>
</evidence>
<dbReference type="EMBL" id="WIGO01000033">
    <property type="protein sequence ID" value="KAF6836307.1"/>
    <property type="molecule type" value="Genomic_DNA"/>
</dbReference>
<sequence length="441" mass="48525">MAPSEPMLPAAIAPDHGRAARRSFSVDTLSASVASTNRSRSTVRSTGWQAKLGLAGVARRTLGISLLLVTVLLWTVSNFLASYIFSDHSYDKPFFVVYVNTSVFAVSLIPMLIKFLWEHGVAGLRHEAMMVWNEQKHGKAGMKTEVDEEDAVAGERLLVDDEPSLEMEGFELKVEQLSFRETAIISLEFCMLWFFANYFASACLEYTSVGSVTILNSTSSVWTLVFCAIWGVEGFTLRKFIGVLASLTGIVLISTVDLSGSSDENRGSFPHKTTAQIAIGDAMAIFSAFVYGLYVTVMKRRVGNEDRVNMPLFFGLVGLFNVLLLWPVFFILHFTGLEPFQLPPTGKIWAIVIGNSVSSFISDMSWAYAMLLTTPLVVTVGLSLTIPLSLIGEMIQYSQYSSWVYWVGAAVVLISFLFINHESHEDEAGDKAPEAGSRAAH</sequence>
<dbReference type="InterPro" id="IPR025016">
    <property type="entry name" value="DUF3955"/>
</dbReference>
<dbReference type="Pfam" id="PF13127">
    <property type="entry name" value="DUF3955"/>
    <property type="match status" value="1"/>
</dbReference>
<feature type="transmembrane region" description="Helical" evidence="5">
    <location>
        <begin position="276"/>
        <end position="298"/>
    </location>
</feature>
<evidence type="ECO:0000256" key="2">
    <source>
        <dbReference type="ARBA" id="ARBA00022692"/>
    </source>
</evidence>
<reference evidence="7" key="1">
    <citation type="journal article" date="2020" name="Phytopathology">
        <title>Genome Sequence Resources of Colletotrichum truncatum, C. plurivorum, C. musicola, and C. sojae: Four Species Pathogenic to Soybean (Glycine max).</title>
        <authorList>
            <person name="Rogerio F."/>
            <person name="Boufleur T.R."/>
            <person name="Ciampi-Guillardi M."/>
            <person name="Sukno S.A."/>
            <person name="Thon M.R."/>
            <person name="Massola Junior N.S."/>
            <person name="Baroncelli R."/>
        </authorList>
    </citation>
    <scope>NUCLEOTIDE SEQUENCE</scope>
    <source>
        <strain evidence="7">LFN00145</strain>
    </source>
</reference>
<feature type="transmembrane region" description="Helical" evidence="5">
    <location>
        <begin position="239"/>
        <end position="256"/>
    </location>
</feature>
<proteinExistence type="predicted"/>
<name>A0A8H6KRG0_9PEZI</name>
<comment type="subcellular location">
    <subcellularLocation>
        <location evidence="1">Membrane</location>
        <topology evidence="1">Multi-pass membrane protein</topology>
    </subcellularLocation>
</comment>
<dbReference type="SUPFAM" id="SSF103481">
    <property type="entry name" value="Multidrug resistance efflux transporter EmrE"/>
    <property type="match status" value="1"/>
</dbReference>
<evidence type="ECO:0000259" key="6">
    <source>
        <dbReference type="Pfam" id="PF13127"/>
    </source>
</evidence>
<evidence type="ECO:0000256" key="3">
    <source>
        <dbReference type="ARBA" id="ARBA00022989"/>
    </source>
</evidence>
<feature type="transmembrane region" description="Helical" evidence="5">
    <location>
        <begin position="182"/>
        <end position="200"/>
    </location>
</feature>
<dbReference type="Pfam" id="PF16913">
    <property type="entry name" value="PUNUT"/>
    <property type="match status" value="1"/>
</dbReference>
<feature type="transmembrane region" description="Helical" evidence="5">
    <location>
        <begin position="403"/>
        <end position="419"/>
    </location>
</feature>
<feature type="transmembrane region" description="Helical" evidence="5">
    <location>
        <begin position="366"/>
        <end position="391"/>
    </location>
</feature>
<gene>
    <name evidence="7" type="ORF">CPLU01_03805</name>
</gene>